<evidence type="ECO:0000259" key="2">
    <source>
        <dbReference type="Pfam" id="PF01575"/>
    </source>
</evidence>
<dbReference type="InterPro" id="IPR029069">
    <property type="entry name" value="HotDog_dom_sf"/>
</dbReference>
<proteinExistence type="inferred from homology"/>
<name>A0A3S9QKB6_9ACTO</name>
<dbReference type="Gene3D" id="3.10.129.10">
    <property type="entry name" value="Hotdog Thioesterase"/>
    <property type="match status" value="1"/>
</dbReference>
<dbReference type="PANTHER" id="PTHR13078">
    <property type="entry name" value="PEROXISOMAL MULTIFUNCTIONAL ENZYME TYPE 2-RELATED"/>
    <property type="match status" value="1"/>
</dbReference>
<dbReference type="RefSeq" id="WP_126919931.1">
    <property type="nucleotide sequence ID" value="NZ_CP033905.1"/>
</dbReference>
<dbReference type="GO" id="GO:0044594">
    <property type="term" value="F:17-beta-hydroxysteroid dehydrogenase (NAD+) activity"/>
    <property type="evidence" value="ECO:0007669"/>
    <property type="project" value="TreeGrafter"/>
</dbReference>
<dbReference type="Pfam" id="PF22622">
    <property type="entry name" value="MFE-2_hydrat-2_N"/>
    <property type="match status" value="1"/>
</dbReference>
<evidence type="ECO:0000256" key="1">
    <source>
        <dbReference type="ARBA" id="ARBA00005254"/>
    </source>
</evidence>
<dbReference type="GO" id="GO:0006635">
    <property type="term" value="P:fatty acid beta-oxidation"/>
    <property type="evidence" value="ECO:0007669"/>
    <property type="project" value="TreeGrafter"/>
</dbReference>
<dbReference type="GO" id="GO:0004300">
    <property type="term" value="F:enoyl-CoA hydratase activity"/>
    <property type="evidence" value="ECO:0007669"/>
    <property type="project" value="TreeGrafter"/>
</dbReference>
<feature type="domain" description="Peroxisomal multifunctional enzyme type 2-like N-terminal" evidence="3">
    <location>
        <begin position="18"/>
        <end position="142"/>
    </location>
</feature>
<reference evidence="4 5" key="1">
    <citation type="submission" date="2018-11" db="EMBL/GenBank/DDBJ databases">
        <title>Multidrug-resistant genes are associated with an 42-kb island TGI1 carrying a complex class 1 integron in a Trueperella pyogenes.</title>
        <authorList>
            <person name="Dong W."/>
        </authorList>
    </citation>
    <scope>NUCLEOTIDE SEQUENCE [LARGE SCALE GENOMIC DNA]</scope>
    <source>
        <strain evidence="4 5">TP4</strain>
    </source>
</reference>
<sequence length="292" mass="32933">MTIKTEMVGQTFGPFTRTYTFRDLELFALGCGAGIDGRDGLEYLNEKDERDPQLKVLPMFGAMLIVDSEVTRTIDYGYNYAGSLHWGFDITFHQPITKLSDTVQTKVKLEGLYDRGEGRGLLAQHIGDTYDSEGNLLFTNESWDCLIYDGGWGGPAAPKDIVEMPEREPDVEVTERIPKNQALIYRLSGDYHPQHIDWDYAAENGEPRPILHAISYAGVVMRHAINEFMPGEPERIKRFKTRITSPVHPGTTLKTQLWQVGPGELRFRLVDADADVTGAKPHLNWGIIEFEA</sequence>
<protein>
    <submittedName>
        <fullName evidence="4">3-alpha,7-alpha, 12-alpha-trihydroxy-5-beta-cholest-24-enoyl-CoA hydratase</fullName>
    </submittedName>
</protein>
<organism evidence="4 5">
    <name type="scientific">Trueperella pyogenes</name>
    <dbReference type="NCBI Taxonomy" id="1661"/>
    <lineage>
        <taxon>Bacteria</taxon>
        <taxon>Bacillati</taxon>
        <taxon>Actinomycetota</taxon>
        <taxon>Actinomycetes</taxon>
        <taxon>Actinomycetales</taxon>
        <taxon>Actinomycetaceae</taxon>
        <taxon>Trueperella</taxon>
    </lineage>
</organism>
<dbReference type="EMBL" id="CP033905">
    <property type="protein sequence ID" value="AZR06442.1"/>
    <property type="molecule type" value="Genomic_DNA"/>
</dbReference>
<feature type="domain" description="MaoC-like" evidence="2">
    <location>
        <begin position="164"/>
        <end position="266"/>
    </location>
</feature>
<dbReference type="PANTHER" id="PTHR13078:SF56">
    <property type="entry name" value="PEROXISOMAL MULTIFUNCTIONAL ENZYME TYPE 2"/>
    <property type="match status" value="1"/>
</dbReference>
<dbReference type="InterPro" id="IPR002539">
    <property type="entry name" value="MaoC-like_dom"/>
</dbReference>
<dbReference type="GO" id="GO:0003857">
    <property type="term" value="F:(3S)-3-hydroxyacyl-CoA dehydrogenase (NAD+) activity"/>
    <property type="evidence" value="ECO:0007669"/>
    <property type="project" value="TreeGrafter"/>
</dbReference>
<dbReference type="Proteomes" id="UP000275951">
    <property type="component" value="Chromosome"/>
</dbReference>
<evidence type="ECO:0000313" key="4">
    <source>
        <dbReference type="EMBL" id="AZR06442.1"/>
    </source>
</evidence>
<dbReference type="SUPFAM" id="SSF54637">
    <property type="entry name" value="Thioesterase/thiol ester dehydrase-isomerase"/>
    <property type="match status" value="2"/>
</dbReference>
<dbReference type="Pfam" id="PF01575">
    <property type="entry name" value="MaoC_dehydratas"/>
    <property type="match status" value="1"/>
</dbReference>
<dbReference type="AlphaFoldDB" id="A0A3S9QKB6"/>
<accession>A0A3S9QKB6</accession>
<evidence type="ECO:0000313" key="5">
    <source>
        <dbReference type="Proteomes" id="UP000275951"/>
    </source>
</evidence>
<dbReference type="InterPro" id="IPR054357">
    <property type="entry name" value="MFE-2_N"/>
</dbReference>
<evidence type="ECO:0000259" key="3">
    <source>
        <dbReference type="Pfam" id="PF22622"/>
    </source>
</evidence>
<gene>
    <name evidence="4" type="ORF">EBQ10_03445</name>
</gene>
<comment type="similarity">
    <text evidence="1">Belongs to the enoyl-CoA hydratase/isomerase family.</text>
</comment>